<keyword evidence="2" id="KW-0436">Ligase</keyword>
<dbReference type="GO" id="GO:0005829">
    <property type="term" value="C:cytosol"/>
    <property type="evidence" value="ECO:0007669"/>
    <property type="project" value="TreeGrafter"/>
</dbReference>
<feature type="domain" description="Aminoacyl-tRNA synthetase class Ia" evidence="9">
    <location>
        <begin position="5"/>
        <end position="259"/>
    </location>
</feature>
<accession>A0A382Z167</accession>
<dbReference type="InterPro" id="IPR014729">
    <property type="entry name" value="Rossmann-like_a/b/a_fold"/>
</dbReference>
<keyword evidence="5" id="KW-0648">Protein biosynthesis</keyword>
<feature type="non-terminal residue" evidence="10">
    <location>
        <position position="1"/>
    </location>
</feature>
<dbReference type="FunFam" id="3.90.740.10:FF:000005">
    <property type="entry name" value="Valine--tRNA ligase, mitochondrial"/>
    <property type="match status" value="1"/>
</dbReference>
<dbReference type="SUPFAM" id="SSF52374">
    <property type="entry name" value="Nucleotidylyl transferase"/>
    <property type="match status" value="1"/>
</dbReference>
<name>A0A382Z167_9ZZZZ</name>
<dbReference type="GO" id="GO:0004832">
    <property type="term" value="F:valine-tRNA ligase activity"/>
    <property type="evidence" value="ECO:0007669"/>
    <property type="project" value="UniProtKB-EC"/>
</dbReference>
<comment type="catalytic activity">
    <reaction evidence="8">
        <text>tRNA(Val) + L-valine + ATP = L-valyl-tRNA(Val) + AMP + diphosphate</text>
        <dbReference type="Rhea" id="RHEA:10704"/>
        <dbReference type="Rhea" id="RHEA-COMP:9672"/>
        <dbReference type="Rhea" id="RHEA-COMP:9708"/>
        <dbReference type="ChEBI" id="CHEBI:30616"/>
        <dbReference type="ChEBI" id="CHEBI:33019"/>
        <dbReference type="ChEBI" id="CHEBI:57762"/>
        <dbReference type="ChEBI" id="CHEBI:78442"/>
        <dbReference type="ChEBI" id="CHEBI:78537"/>
        <dbReference type="ChEBI" id="CHEBI:456215"/>
        <dbReference type="EC" id="6.1.1.9"/>
    </reaction>
</comment>
<dbReference type="Pfam" id="PF00133">
    <property type="entry name" value="tRNA-synt_1"/>
    <property type="match status" value="1"/>
</dbReference>
<protein>
    <recommendedName>
        <fullName evidence="1">valine--tRNA ligase</fullName>
        <ecNumber evidence="1">6.1.1.9</ecNumber>
    </recommendedName>
    <alternativeName>
        <fullName evidence="7">Valyl-tRNA synthetase</fullName>
    </alternativeName>
</protein>
<dbReference type="GO" id="GO:0005524">
    <property type="term" value="F:ATP binding"/>
    <property type="evidence" value="ECO:0007669"/>
    <property type="project" value="UniProtKB-KW"/>
</dbReference>
<evidence type="ECO:0000256" key="8">
    <source>
        <dbReference type="ARBA" id="ARBA00047552"/>
    </source>
</evidence>
<dbReference type="PRINTS" id="PR00986">
    <property type="entry name" value="TRNASYNTHVAL"/>
</dbReference>
<evidence type="ECO:0000256" key="1">
    <source>
        <dbReference type="ARBA" id="ARBA00013169"/>
    </source>
</evidence>
<keyword evidence="3" id="KW-0547">Nucleotide-binding</keyword>
<evidence type="ECO:0000256" key="3">
    <source>
        <dbReference type="ARBA" id="ARBA00022741"/>
    </source>
</evidence>
<dbReference type="AlphaFoldDB" id="A0A382Z167"/>
<dbReference type="PANTHER" id="PTHR11946:SF93">
    <property type="entry name" value="VALINE--TRNA LIGASE, CHLOROPLASTIC_MITOCHONDRIAL 2"/>
    <property type="match status" value="1"/>
</dbReference>
<proteinExistence type="predicted"/>
<feature type="non-terminal residue" evidence="10">
    <location>
        <position position="260"/>
    </location>
</feature>
<dbReference type="SUPFAM" id="SSF50677">
    <property type="entry name" value="ValRS/IleRS/LeuRS editing domain"/>
    <property type="match status" value="1"/>
</dbReference>
<dbReference type="InterPro" id="IPR002300">
    <property type="entry name" value="aa-tRNA-synth_Ia"/>
</dbReference>
<dbReference type="PANTHER" id="PTHR11946">
    <property type="entry name" value="VALYL-TRNA SYNTHETASES"/>
    <property type="match status" value="1"/>
</dbReference>
<dbReference type="GO" id="GO:0002161">
    <property type="term" value="F:aminoacyl-tRNA deacylase activity"/>
    <property type="evidence" value="ECO:0007669"/>
    <property type="project" value="InterPro"/>
</dbReference>
<dbReference type="Gene3D" id="3.90.740.10">
    <property type="entry name" value="Valyl/Leucyl/Isoleucyl-tRNA synthetase, editing domain"/>
    <property type="match status" value="1"/>
</dbReference>
<sequence length="260" mass="29542">SRILYQLRRLGCSCDWDRTRFTMDERYSRAIRGIFVSLFKKGFIYRGNYTVNWCVRCKTALSDLEVERKEEKGNLWVLRYPVKEGGSLLVATTRPETMLGDTAVAVHPKDDRFRDYIGKTVLLPFVDREIPIVADNSVDREFGTGAVKITPAHDANDFELGRRHELPTVVVMDDGGLMNENAGSFQGLDRFECRKQIAQAMEEKGLLERVEDYDSHAGICYRCSTIIEPYLSEQWFVRMGALAGPAVTAVKDGDVTFHPT</sequence>
<keyword evidence="6" id="KW-0030">Aminoacyl-tRNA synthetase</keyword>
<dbReference type="Gene3D" id="3.40.50.620">
    <property type="entry name" value="HUPs"/>
    <property type="match status" value="1"/>
</dbReference>
<dbReference type="InterPro" id="IPR002303">
    <property type="entry name" value="Valyl-tRNA_ligase"/>
</dbReference>
<evidence type="ECO:0000256" key="2">
    <source>
        <dbReference type="ARBA" id="ARBA00022598"/>
    </source>
</evidence>
<keyword evidence="4" id="KW-0067">ATP-binding</keyword>
<dbReference type="EMBL" id="UINC01179912">
    <property type="protein sequence ID" value="SVD88835.1"/>
    <property type="molecule type" value="Genomic_DNA"/>
</dbReference>
<evidence type="ECO:0000256" key="6">
    <source>
        <dbReference type="ARBA" id="ARBA00023146"/>
    </source>
</evidence>
<reference evidence="10" key="1">
    <citation type="submission" date="2018-05" db="EMBL/GenBank/DDBJ databases">
        <authorList>
            <person name="Lanie J.A."/>
            <person name="Ng W.-L."/>
            <person name="Kazmierczak K.M."/>
            <person name="Andrzejewski T.M."/>
            <person name="Davidsen T.M."/>
            <person name="Wayne K.J."/>
            <person name="Tettelin H."/>
            <person name="Glass J.I."/>
            <person name="Rusch D."/>
            <person name="Podicherti R."/>
            <person name="Tsui H.-C.T."/>
            <person name="Winkler M.E."/>
        </authorList>
    </citation>
    <scope>NUCLEOTIDE SEQUENCE</scope>
</reference>
<evidence type="ECO:0000259" key="9">
    <source>
        <dbReference type="Pfam" id="PF00133"/>
    </source>
</evidence>
<dbReference type="GO" id="GO:0006438">
    <property type="term" value="P:valyl-tRNA aminoacylation"/>
    <property type="evidence" value="ECO:0007669"/>
    <property type="project" value="InterPro"/>
</dbReference>
<organism evidence="10">
    <name type="scientific">marine metagenome</name>
    <dbReference type="NCBI Taxonomy" id="408172"/>
    <lineage>
        <taxon>unclassified sequences</taxon>
        <taxon>metagenomes</taxon>
        <taxon>ecological metagenomes</taxon>
    </lineage>
</organism>
<gene>
    <name evidence="10" type="ORF">METZ01_LOCUS441689</name>
</gene>
<dbReference type="EC" id="6.1.1.9" evidence="1"/>
<evidence type="ECO:0000256" key="5">
    <source>
        <dbReference type="ARBA" id="ARBA00022917"/>
    </source>
</evidence>
<dbReference type="InterPro" id="IPR009008">
    <property type="entry name" value="Val/Leu/Ile-tRNA-synth_edit"/>
</dbReference>
<evidence type="ECO:0000313" key="10">
    <source>
        <dbReference type="EMBL" id="SVD88835.1"/>
    </source>
</evidence>
<evidence type="ECO:0000256" key="4">
    <source>
        <dbReference type="ARBA" id="ARBA00022840"/>
    </source>
</evidence>
<evidence type="ECO:0000256" key="7">
    <source>
        <dbReference type="ARBA" id="ARBA00029936"/>
    </source>
</evidence>